<feature type="compositionally biased region" description="Polar residues" evidence="2">
    <location>
        <begin position="82"/>
        <end position="98"/>
    </location>
</feature>
<dbReference type="AlphaFoldDB" id="A0A2B7ZHR5"/>
<evidence type="ECO:0000256" key="1">
    <source>
        <dbReference type="SAM" id="Coils"/>
    </source>
</evidence>
<gene>
    <name evidence="3" type="ORF">GX50_04884</name>
</gene>
<feature type="coiled-coil region" evidence="1">
    <location>
        <begin position="248"/>
        <end position="402"/>
    </location>
</feature>
<protein>
    <submittedName>
        <fullName evidence="3">Uncharacterized protein</fullName>
    </submittedName>
</protein>
<reference evidence="3 4" key="1">
    <citation type="submission" date="2017-10" db="EMBL/GenBank/DDBJ databases">
        <title>Comparative genomics in systemic dimorphic fungi from Ajellomycetaceae.</title>
        <authorList>
            <person name="Munoz J.F."/>
            <person name="Mcewen J.G."/>
            <person name="Clay O.K."/>
            <person name="Cuomo C.A."/>
        </authorList>
    </citation>
    <scope>NUCLEOTIDE SEQUENCE [LARGE SCALE GENOMIC DNA]</scope>
    <source>
        <strain evidence="3 4">UAMH4076</strain>
    </source>
</reference>
<feature type="coiled-coil region" evidence="1">
    <location>
        <begin position="163"/>
        <end position="201"/>
    </location>
</feature>
<accession>A0A2B7ZHR5</accession>
<evidence type="ECO:0000256" key="2">
    <source>
        <dbReference type="SAM" id="MobiDB-lite"/>
    </source>
</evidence>
<name>A0A2B7ZHR5_9EURO</name>
<keyword evidence="1" id="KW-0175">Coiled coil</keyword>
<dbReference type="EMBL" id="PDND01000096">
    <property type="protein sequence ID" value="PGH32347.1"/>
    <property type="molecule type" value="Genomic_DNA"/>
</dbReference>
<dbReference type="VEuPathDB" id="FungiDB:EMCG_01960"/>
<dbReference type="Proteomes" id="UP000226031">
    <property type="component" value="Unassembled WGS sequence"/>
</dbReference>
<evidence type="ECO:0000313" key="3">
    <source>
        <dbReference type="EMBL" id="PGH32347.1"/>
    </source>
</evidence>
<feature type="region of interest" description="Disordered" evidence="2">
    <location>
        <begin position="44"/>
        <end position="125"/>
    </location>
</feature>
<organism evidence="3 4">
    <name type="scientific">[Emmonsia] crescens</name>
    <dbReference type="NCBI Taxonomy" id="73230"/>
    <lineage>
        <taxon>Eukaryota</taxon>
        <taxon>Fungi</taxon>
        <taxon>Dikarya</taxon>
        <taxon>Ascomycota</taxon>
        <taxon>Pezizomycotina</taxon>
        <taxon>Eurotiomycetes</taxon>
        <taxon>Eurotiomycetidae</taxon>
        <taxon>Onygenales</taxon>
        <taxon>Ajellomycetaceae</taxon>
        <taxon>Emergomyces</taxon>
    </lineage>
</organism>
<evidence type="ECO:0000313" key="4">
    <source>
        <dbReference type="Proteomes" id="UP000226031"/>
    </source>
</evidence>
<comment type="caution">
    <text evidence="3">The sequence shown here is derived from an EMBL/GenBank/DDBJ whole genome shotgun (WGS) entry which is preliminary data.</text>
</comment>
<proteinExistence type="predicted"/>
<sequence>MVYFQTLSATASKLKGPDSGLIRSTVCRAKVRITRLSPQRWRTQKLSNRKVDEEAIRTPSPCASQHPSLPPLSSDALRDANDSSYRLSTQENDTSSNIEGECPVTGGRSPRIEIPTSPVIEPSSNTLDIQDDGIEQAGTTPDNQADTAYFSLLLAQQQHANYIAALEDEYKDKLRNAVDEKDECMERLKNLTEERDALAEHKMWWQDRFVTVTKTQGTLIYDLQRDRNRFEASQKAAEARTKHLEVRVEHQQAQLGKMHREMEESELQLEKVREELESSYQAIGLLREQIGNHEASAVKYFQVYHDVKQAKEEYLNLQSRYQTLEQQVTDANANTLKAIVEVEKLKATKSELEMGLNAAETRIQTSTLEQLETDLAFSKNLRLEAEEREEILKRRLSTLQGNWRAKKNKYANDLSECRVELQLKDWIIEGVRQKRAGYINIVREVIRLIACRVDGDKLALQLSQLLTETLDRNEELELQVLNFHAQRSGVNGDRPDIE</sequence>
<keyword evidence="4" id="KW-1185">Reference proteome</keyword>